<evidence type="ECO:0000313" key="1">
    <source>
        <dbReference type="EMBL" id="XDQ14501.1"/>
    </source>
</evidence>
<name>A0AB39N9D8_9ACTN</name>
<organism evidence="1">
    <name type="scientific">Streptomyces sp. R11</name>
    <dbReference type="NCBI Taxonomy" id="3238625"/>
    <lineage>
        <taxon>Bacteria</taxon>
        <taxon>Bacillati</taxon>
        <taxon>Actinomycetota</taxon>
        <taxon>Actinomycetes</taxon>
        <taxon>Kitasatosporales</taxon>
        <taxon>Streptomycetaceae</taxon>
        <taxon>Streptomyces</taxon>
    </lineage>
</organism>
<dbReference type="EMBL" id="CP163432">
    <property type="protein sequence ID" value="XDQ14501.1"/>
    <property type="molecule type" value="Genomic_DNA"/>
</dbReference>
<sequence>MTAPLPSPRLSPTAGMANALTRLAIRRLTARVAELRQLLGSETELNHQLRTAAGYRETKAAGYIDRSDI</sequence>
<protein>
    <submittedName>
        <fullName evidence="1">Uncharacterized protein</fullName>
    </submittedName>
</protein>
<proteinExistence type="predicted"/>
<reference evidence="1" key="1">
    <citation type="submission" date="2024-07" db="EMBL/GenBank/DDBJ databases">
        <authorList>
            <person name="Yu S.T."/>
        </authorList>
    </citation>
    <scope>NUCLEOTIDE SEQUENCE</scope>
    <source>
        <strain evidence="1">R11</strain>
    </source>
</reference>
<gene>
    <name evidence="1" type="ORF">AB5J55_35090</name>
</gene>
<dbReference type="AlphaFoldDB" id="A0AB39N9D8"/>
<dbReference type="RefSeq" id="WP_369274463.1">
    <property type="nucleotide sequence ID" value="NZ_CP163432.1"/>
</dbReference>
<accession>A0AB39N9D8</accession>